<organism evidence="7 8">
    <name type="scientific">Metabacillus idriensis</name>
    <dbReference type="NCBI Taxonomy" id="324768"/>
    <lineage>
        <taxon>Bacteria</taxon>
        <taxon>Bacillati</taxon>
        <taxon>Bacillota</taxon>
        <taxon>Bacilli</taxon>
        <taxon>Bacillales</taxon>
        <taxon>Bacillaceae</taxon>
        <taxon>Metabacillus</taxon>
    </lineage>
</organism>
<feature type="domain" description="RNA polymerase sigma-70 region 2" evidence="5">
    <location>
        <begin position="21"/>
        <end position="89"/>
    </location>
</feature>
<keyword evidence="8" id="KW-1185">Reference proteome</keyword>
<sequence>MNAGRLVKKAKKGNKEALLHLIMSEKDAYYKLALTYMGNTHDAMDAMDEMIVRVYEKLDQLKKPEAFHSWSKTILVNCCKSLLRERKRTILMEDWTSSEGKETNPLIKSEQLMEIQELLVHLNEEQKEAVTLKYLHDFDYQTIAEITNTPIGTVKSRIFQGLKKLRKLFGGEDIG</sequence>
<dbReference type="InterPro" id="IPR014284">
    <property type="entry name" value="RNA_pol_sigma-70_dom"/>
</dbReference>
<evidence type="ECO:0000313" key="7">
    <source>
        <dbReference type="EMBL" id="MRX54425.1"/>
    </source>
</evidence>
<dbReference type="InterPro" id="IPR039425">
    <property type="entry name" value="RNA_pol_sigma-70-like"/>
</dbReference>
<dbReference type="AlphaFoldDB" id="A0A6I2M811"/>
<dbReference type="InterPro" id="IPR007627">
    <property type="entry name" value="RNA_pol_sigma70_r2"/>
</dbReference>
<dbReference type="GO" id="GO:0006352">
    <property type="term" value="P:DNA-templated transcription initiation"/>
    <property type="evidence" value="ECO:0007669"/>
    <property type="project" value="InterPro"/>
</dbReference>
<feature type="domain" description="RNA polymerase sigma factor 70 region 4 type 2" evidence="6">
    <location>
        <begin position="113"/>
        <end position="165"/>
    </location>
</feature>
<evidence type="ECO:0000259" key="5">
    <source>
        <dbReference type="Pfam" id="PF04542"/>
    </source>
</evidence>
<dbReference type="Pfam" id="PF04542">
    <property type="entry name" value="Sigma70_r2"/>
    <property type="match status" value="1"/>
</dbReference>
<dbReference type="CDD" id="cd06171">
    <property type="entry name" value="Sigma70_r4"/>
    <property type="match status" value="1"/>
</dbReference>
<evidence type="ECO:0000313" key="8">
    <source>
        <dbReference type="Proteomes" id="UP000441585"/>
    </source>
</evidence>
<dbReference type="Gene3D" id="1.10.1740.10">
    <property type="match status" value="1"/>
</dbReference>
<proteinExistence type="inferred from homology"/>
<keyword evidence="2" id="KW-0805">Transcription regulation</keyword>
<dbReference type="Gene3D" id="1.10.10.10">
    <property type="entry name" value="Winged helix-like DNA-binding domain superfamily/Winged helix DNA-binding domain"/>
    <property type="match status" value="1"/>
</dbReference>
<dbReference type="Proteomes" id="UP000441585">
    <property type="component" value="Unassembled WGS sequence"/>
</dbReference>
<dbReference type="PANTHER" id="PTHR43133">
    <property type="entry name" value="RNA POLYMERASE ECF-TYPE SIGMA FACTO"/>
    <property type="match status" value="1"/>
</dbReference>
<accession>A0A6I2M811</accession>
<gene>
    <name evidence="7" type="ORF">GJU41_10615</name>
</gene>
<protein>
    <submittedName>
        <fullName evidence="7">Sigma-70 family RNA polymerase sigma factor</fullName>
    </submittedName>
</protein>
<dbReference type="GO" id="GO:0003677">
    <property type="term" value="F:DNA binding"/>
    <property type="evidence" value="ECO:0007669"/>
    <property type="project" value="InterPro"/>
</dbReference>
<dbReference type="RefSeq" id="WP_070874463.1">
    <property type="nucleotide sequence ID" value="NZ_CAJGAA010000002.1"/>
</dbReference>
<dbReference type="GO" id="GO:0016987">
    <property type="term" value="F:sigma factor activity"/>
    <property type="evidence" value="ECO:0007669"/>
    <property type="project" value="UniProtKB-KW"/>
</dbReference>
<comment type="caution">
    <text evidence="7">The sequence shown here is derived from an EMBL/GenBank/DDBJ whole genome shotgun (WGS) entry which is preliminary data.</text>
</comment>
<evidence type="ECO:0000256" key="1">
    <source>
        <dbReference type="ARBA" id="ARBA00010641"/>
    </source>
</evidence>
<reference evidence="7 8" key="1">
    <citation type="submission" date="2019-11" db="EMBL/GenBank/DDBJ databases">
        <title>Bacillus idriensis genome.</title>
        <authorList>
            <person name="Konopka E.N."/>
            <person name="Newman J.D."/>
        </authorList>
    </citation>
    <scope>NUCLEOTIDE SEQUENCE [LARGE SCALE GENOMIC DNA]</scope>
    <source>
        <strain evidence="7 8">DSM 19097</strain>
    </source>
</reference>
<dbReference type="EMBL" id="WKKF01000002">
    <property type="protein sequence ID" value="MRX54425.1"/>
    <property type="molecule type" value="Genomic_DNA"/>
</dbReference>
<dbReference type="SUPFAM" id="SSF88946">
    <property type="entry name" value="Sigma2 domain of RNA polymerase sigma factors"/>
    <property type="match status" value="1"/>
</dbReference>
<dbReference type="InterPro" id="IPR013324">
    <property type="entry name" value="RNA_pol_sigma_r3/r4-like"/>
</dbReference>
<comment type="similarity">
    <text evidence="1">Belongs to the sigma-70 factor family. ECF subfamily.</text>
</comment>
<evidence type="ECO:0000256" key="2">
    <source>
        <dbReference type="ARBA" id="ARBA00023015"/>
    </source>
</evidence>
<dbReference type="InterPro" id="IPR013249">
    <property type="entry name" value="RNA_pol_sigma70_r4_t2"/>
</dbReference>
<dbReference type="SUPFAM" id="SSF88659">
    <property type="entry name" value="Sigma3 and sigma4 domains of RNA polymerase sigma factors"/>
    <property type="match status" value="1"/>
</dbReference>
<dbReference type="PANTHER" id="PTHR43133:SF51">
    <property type="entry name" value="RNA POLYMERASE SIGMA FACTOR"/>
    <property type="match status" value="1"/>
</dbReference>
<dbReference type="InterPro" id="IPR036388">
    <property type="entry name" value="WH-like_DNA-bd_sf"/>
</dbReference>
<dbReference type="Pfam" id="PF08281">
    <property type="entry name" value="Sigma70_r4_2"/>
    <property type="match status" value="1"/>
</dbReference>
<dbReference type="InterPro" id="IPR013325">
    <property type="entry name" value="RNA_pol_sigma_r2"/>
</dbReference>
<evidence type="ECO:0000259" key="6">
    <source>
        <dbReference type="Pfam" id="PF08281"/>
    </source>
</evidence>
<evidence type="ECO:0000256" key="3">
    <source>
        <dbReference type="ARBA" id="ARBA00023082"/>
    </source>
</evidence>
<name>A0A6I2M811_9BACI</name>
<dbReference type="NCBIfam" id="TIGR02937">
    <property type="entry name" value="sigma70-ECF"/>
    <property type="match status" value="1"/>
</dbReference>
<evidence type="ECO:0000256" key="4">
    <source>
        <dbReference type="ARBA" id="ARBA00023163"/>
    </source>
</evidence>
<keyword evidence="3" id="KW-0731">Sigma factor</keyword>
<keyword evidence="4" id="KW-0804">Transcription</keyword>